<reference evidence="9" key="1">
    <citation type="journal article" date="2018" name="Gigascience">
        <title>Genome assembly of the Pink Ipe (Handroanthus impetiginosus, Bignoniaceae), a highly valued, ecologically keystone Neotropical timber forest tree.</title>
        <authorList>
            <person name="Silva-Junior O.B."/>
            <person name="Grattapaglia D."/>
            <person name="Novaes E."/>
            <person name="Collevatti R.G."/>
        </authorList>
    </citation>
    <scope>NUCLEOTIDE SEQUENCE [LARGE SCALE GENOMIC DNA]</scope>
    <source>
        <strain evidence="9">cv. UFG-1</strain>
    </source>
</reference>
<keyword evidence="9" id="KW-1185">Reference proteome</keyword>
<dbReference type="PANTHER" id="PTHR33405">
    <property type="entry name" value="PROTEIN FLX-LIKE 2"/>
    <property type="match status" value="1"/>
</dbReference>
<dbReference type="EMBL" id="NKXS01002821">
    <property type="protein sequence ID" value="PIN12003.1"/>
    <property type="molecule type" value="Genomic_DNA"/>
</dbReference>
<feature type="region of interest" description="Disordered" evidence="7">
    <location>
        <begin position="318"/>
        <end position="461"/>
    </location>
</feature>
<comment type="caution">
    <text evidence="8">The sequence shown here is derived from an EMBL/GenBank/DDBJ whole genome shotgun (WGS) entry which is preliminary data.</text>
</comment>
<evidence type="ECO:0000256" key="4">
    <source>
        <dbReference type="ARBA" id="ARBA00023054"/>
    </source>
</evidence>
<dbReference type="GO" id="GO:0009908">
    <property type="term" value="P:flower development"/>
    <property type="evidence" value="ECO:0007669"/>
    <property type="project" value="UniProtKB-KW"/>
</dbReference>
<comment type="similarity">
    <text evidence="1">Belongs to the FLX family.</text>
</comment>
<protein>
    <recommendedName>
        <fullName evidence="10">Protein FLX-like 2</fullName>
    </recommendedName>
</protein>
<feature type="region of interest" description="Disordered" evidence="7">
    <location>
        <begin position="272"/>
        <end position="306"/>
    </location>
</feature>
<keyword evidence="5" id="KW-0287">Flowering</keyword>
<dbReference type="OrthoDB" id="1911379at2759"/>
<name>A0A2G9H3C4_9LAMI</name>
<dbReference type="STRING" id="429701.A0A2G9H3C4"/>
<feature type="region of interest" description="Disordered" evidence="7">
    <location>
        <begin position="1"/>
        <end position="28"/>
    </location>
</feature>
<evidence type="ECO:0000256" key="5">
    <source>
        <dbReference type="ARBA" id="ARBA00023089"/>
    </source>
</evidence>
<keyword evidence="3" id="KW-0221">Differentiation</keyword>
<evidence type="ECO:0000256" key="7">
    <source>
        <dbReference type="SAM" id="MobiDB-lite"/>
    </source>
</evidence>
<feature type="compositionally biased region" description="Polar residues" evidence="7">
    <location>
        <begin position="428"/>
        <end position="444"/>
    </location>
</feature>
<evidence type="ECO:0000256" key="1">
    <source>
        <dbReference type="ARBA" id="ARBA00005405"/>
    </source>
</evidence>
<gene>
    <name evidence="8" type="ORF">CDL12_15392</name>
</gene>
<sequence>MASKGRIPPPHLRHPLPGSDVLHPDPYASAIRPPLGGFPPFEMLPPHEVMEQKLSVQHIEIEKLATENRRLAATHGTLRHDLATAKHELQLIHAHIGDMKAEKEQQVRGITDKISMMESELEAKETIKKELQQARADAQSLVAARQELISKAQQLTRDLQMAHAEAQQIPSLMAELDRLRQEYQHCRATYDYEKKLYSDHLESLQVMEKNYMAMSREVEKLRAELTNSTNFDPRTGGPYSGYAGSAGYNESVPGGNVQNAYGVGQGQSPIVGGGSGVRPAGAAGTGVNSPHVVAQSGTAGAASTHDASRGLAYGASRGTGYDSHRGHLGAVYDPQKGHPGAGYDPQRVPTGPTYDAQRGSTGPGYDAQRGPTSAYNAPRGPGFEVQRTTGYDPHKGSGYDGQRAPAYDMQRGSGDEVSSRGTLRPQAQPVSMNNVPYASISNARSGAGYEPVPRSGHSGRR</sequence>
<evidence type="ECO:0000256" key="3">
    <source>
        <dbReference type="ARBA" id="ARBA00022782"/>
    </source>
</evidence>
<dbReference type="Proteomes" id="UP000231279">
    <property type="component" value="Unassembled WGS sequence"/>
</dbReference>
<dbReference type="PANTHER" id="PTHR33405:SF4">
    <property type="entry name" value="PROTEIN FLX-LIKE 2"/>
    <property type="match status" value="1"/>
</dbReference>
<evidence type="ECO:0000313" key="9">
    <source>
        <dbReference type="Proteomes" id="UP000231279"/>
    </source>
</evidence>
<dbReference type="InterPro" id="IPR040353">
    <property type="entry name" value="FLX/FLX-like"/>
</dbReference>
<evidence type="ECO:0000256" key="6">
    <source>
        <dbReference type="SAM" id="Coils"/>
    </source>
</evidence>
<dbReference type="GO" id="GO:0030154">
    <property type="term" value="P:cell differentiation"/>
    <property type="evidence" value="ECO:0007669"/>
    <property type="project" value="UniProtKB-KW"/>
</dbReference>
<feature type="coiled-coil region" evidence="6">
    <location>
        <begin position="100"/>
        <end position="224"/>
    </location>
</feature>
<evidence type="ECO:0000313" key="8">
    <source>
        <dbReference type="EMBL" id="PIN12003.1"/>
    </source>
</evidence>
<accession>A0A2G9H3C4</accession>
<proteinExistence type="inferred from homology"/>
<evidence type="ECO:0008006" key="10">
    <source>
        <dbReference type="Google" id="ProtNLM"/>
    </source>
</evidence>
<keyword evidence="4 6" id="KW-0175">Coiled coil</keyword>
<organism evidence="8 9">
    <name type="scientific">Handroanthus impetiginosus</name>
    <dbReference type="NCBI Taxonomy" id="429701"/>
    <lineage>
        <taxon>Eukaryota</taxon>
        <taxon>Viridiplantae</taxon>
        <taxon>Streptophyta</taxon>
        <taxon>Embryophyta</taxon>
        <taxon>Tracheophyta</taxon>
        <taxon>Spermatophyta</taxon>
        <taxon>Magnoliopsida</taxon>
        <taxon>eudicotyledons</taxon>
        <taxon>Gunneridae</taxon>
        <taxon>Pentapetalae</taxon>
        <taxon>asterids</taxon>
        <taxon>lamiids</taxon>
        <taxon>Lamiales</taxon>
        <taxon>Bignoniaceae</taxon>
        <taxon>Crescentiina</taxon>
        <taxon>Tabebuia alliance</taxon>
        <taxon>Handroanthus</taxon>
    </lineage>
</organism>
<evidence type="ECO:0000256" key="2">
    <source>
        <dbReference type="ARBA" id="ARBA00022473"/>
    </source>
</evidence>
<keyword evidence="2" id="KW-0217">Developmental protein</keyword>
<dbReference type="AlphaFoldDB" id="A0A2G9H3C4"/>